<sequence length="60" mass="6241">VNKTSDITFGSVTLPKSLDTAQGKLNESAIAEAAQGKLNSEVLLERNGSTPAFEDSSKSS</sequence>
<feature type="region of interest" description="Disordered" evidence="1">
    <location>
        <begin position="41"/>
        <end position="60"/>
    </location>
</feature>
<keyword evidence="3" id="KW-1185">Reference proteome</keyword>
<accession>A0A392R0N1</accession>
<dbReference type="AlphaFoldDB" id="A0A392R0N1"/>
<protein>
    <submittedName>
        <fullName evidence="2">YTH domain family protein</fullName>
    </submittedName>
</protein>
<organism evidence="2 3">
    <name type="scientific">Trifolium medium</name>
    <dbReference type="NCBI Taxonomy" id="97028"/>
    <lineage>
        <taxon>Eukaryota</taxon>
        <taxon>Viridiplantae</taxon>
        <taxon>Streptophyta</taxon>
        <taxon>Embryophyta</taxon>
        <taxon>Tracheophyta</taxon>
        <taxon>Spermatophyta</taxon>
        <taxon>Magnoliopsida</taxon>
        <taxon>eudicotyledons</taxon>
        <taxon>Gunneridae</taxon>
        <taxon>Pentapetalae</taxon>
        <taxon>rosids</taxon>
        <taxon>fabids</taxon>
        <taxon>Fabales</taxon>
        <taxon>Fabaceae</taxon>
        <taxon>Papilionoideae</taxon>
        <taxon>50 kb inversion clade</taxon>
        <taxon>NPAAA clade</taxon>
        <taxon>Hologalegina</taxon>
        <taxon>IRL clade</taxon>
        <taxon>Trifolieae</taxon>
        <taxon>Trifolium</taxon>
    </lineage>
</organism>
<reference evidence="2 3" key="1">
    <citation type="journal article" date="2018" name="Front. Plant Sci.">
        <title>Red Clover (Trifolium pratense) and Zigzag Clover (T. medium) - A Picture of Genomic Similarities and Differences.</title>
        <authorList>
            <person name="Dluhosova J."/>
            <person name="Istvanek J."/>
            <person name="Nedelnik J."/>
            <person name="Repkova J."/>
        </authorList>
    </citation>
    <scope>NUCLEOTIDE SEQUENCE [LARGE SCALE GENOMIC DNA]</scope>
    <source>
        <strain evidence="3">cv. 10/8</strain>
        <tissue evidence="2">Leaf</tissue>
    </source>
</reference>
<evidence type="ECO:0000313" key="3">
    <source>
        <dbReference type="Proteomes" id="UP000265520"/>
    </source>
</evidence>
<name>A0A392R0N1_9FABA</name>
<feature type="non-terminal residue" evidence="2">
    <location>
        <position position="1"/>
    </location>
</feature>
<comment type="caution">
    <text evidence="2">The sequence shown here is derived from an EMBL/GenBank/DDBJ whole genome shotgun (WGS) entry which is preliminary data.</text>
</comment>
<evidence type="ECO:0000256" key="1">
    <source>
        <dbReference type="SAM" id="MobiDB-lite"/>
    </source>
</evidence>
<dbReference type="EMBL" id="LXQA010175094">
    <property type="protein sequence ID" value="MCI29799.1"/>
    <property type="molecule type" value="Genomic_DNA"/>
</dbReference>
<proteinExistence type="predicted"/>
<dbReference type="Proteomes" id="UP000265520">
    <property type="component" value="Unassembled WGS sequence"/>
</dbReference>
<evidence type="ECO:0000313" key="2">
    <source>
        <dbReference type="EMBL" id="MCI29799.1"/>
    </source>
</evidence>